<dbReference type="PANTHER" id="PTHR43190">
    <property type="entry name" value="N-ACETYL-D-GLUCOSAMINE KINASE"/>
    <property type="match status" value="1"/>
</dbReference>
<dbReference type="SUPFAM" id="SSF53067">
    <property type="entry name" value="Actin-like ATPase domain"/>
    <property type="match status" value="2"/>
</dbReference>
<dbReference type="Pfam" id="PF01869">
    <property type="entry name" value="BcrAD_BadFG"/>
    <property type="match status" value="1"/>
</dbReference>
<dbReference type="InterPro" id="IPR002731">
    <property type="entry name" value="ATPase_BadF"/>
</dbReference>
<dbReference type="EMBL" id="RZUL01000002">
    <property type="protein sequence ID" value="RVT42321.1"/>
    <property type="molecule type" value="Genomic_DNA"/>
</dbReference>
<organism evidence="2 3">
    <name type="scientific">Sphingobium algorifonticola</name>
    <dbReference type="NCBI Taxonomy" id="2008318"/>
    <lineage>
        <taxon>Bacteria</taxon>
        <taxon>Pseudomonadati</taxon>
        <taxon>Pseudomonadota</taxon>
        <taxon>Alphaproteobacteria</taxon>
        <taxon>Sphingomonadales</taxon>
        <taxon>Sphingomonadaceae</taxon>
        <taxon>Sphingobium</taxon>
    </lineage>
</organism>
<dbReference type="PANTHER" id="PTHR43190:SF3">
    <property type="entry name" value="N-ACETYL-D-GLUCOSAMINE KINASE"/>
    <property type="match status" value="1"/>
</dbReference>
<proteinExistence type="predicted"/>
<name>A0A437JA04_9SPHN</name>
<protein>
    <submittedName>
        <fullName evidence="2">ATPase</fullName>
    </submittedName>
</protein>
<dbReference type="InterPro" id="IPR043129">
    <property type="entry name" value="ATPase_NBD"/>
</dbReference>
<keyword evidence="3" id="KW-1185">Reference proteome</keyword>
<reference evidence="2 3" key="1">
    <citation type="submission" date="2019-01" db="EMBL/GenBank/DDBJ databases">
        <authorList>
            <person name="Chen W.-M."/>
        </authorList>
    </citation>
    <scope>NUCLEOTIDE SEQUENCE [LARGE SCALE GENOMIC DNA]</scope>
    <source>
        <strain evidence="2 3">TLA-22</strain>
    </source>
</reference>
<dbReference type="OrthoDB" id="63487at2"/>
<sequence>MRSLARCCARNERRRHDCKEYRRAVVTYYLGIDAGGSHCRCRLVDSDRQVIGQGESGPANARIGVEALKATLMFACNQAIAQAGLSEGDVARIDAGFGIAGIGRPGIKEQLAQLDFPFRSVRYETDAFIANLGAHQGADGAILVIGTGSIAHVRVDGRSFSIGGYGFPISDEGSGAALGLSAMRHALRALDGRTKPTPLSAAVTGRFDHDTTLAVAWMDQATPRDYASFAPLVMDYADAGDSIARSIVEDAALHVERFIEAVFERGAPRCALAGGLSHRMRPWLRQKTVERLVEPLGDPLDGALLLAGSP</sequence>
<evidence type="ECO:0000313" key="3">
    <source>
        <dbReference type="Proteomes" id="UP000282977"/>
    </source>
</evidence>
<evidence type="ECO:0000313" key="2">
    <source>
        <dbReference type="EMBL" id="RVT42321.1"/>
    </source>
</evidence>
<evidence type="ECO:0000259" key="1">
    <source>
        <dbReference type="Pfam" id="PF01869"/>
    </source>
</evidence>
<comment type="caution">
    <text evidence="2">The sequence shown here is derived from an EMBL/GenBank/DDBJ whole genome shotgun (WGS) entry which is preliminary data.</text>
</comment>
<gene>
    <name evidence="2" type="ORF">ENE74_09005</name>
</gene>
<feature type="domain" description="ATPase BadF/BadG/BcrA/BcrD type" evidence="1">
    <location>
        <begin position="30"/>
        <end position="307"/>
    </location>
</feature>
<dbReference type="CDD" id="cd24082">
    <property type="entry name" value="ASKHA_NBD_GspK-like"/>
    <property type="match status" value="1"/>
</dbReference>
<dbReference type="InterPro" id="IPR052519">
    <property type="entry name" value="Euk-type_GlcNAc_Kinase"/>
</dbReference>
<dbReference type="Proteomes" id="UP000282977">
    <property type="component" value="Unassembled WGS sequence"/>
</dbReference>
<accession>A0A437JA04</accession>
<dbReference type="Gene3D" id="3.30.420.40">
    <property type="match status" value="2"/>
</dbReference>
<dbReference type="AlphaFoldDB" id="A0A437JA04"/>